<protein>
    <submittedName>
        <fullName evidence="1">Uncharacterized protein</fullName>
    </submittedName>
</protein>
<dbReference type="EMBL" id="JARK01001417">
    <property type="protein sequence ID" value="EYC05636.1"/>
    <property type="molecule type" value="Genomic_DNA"/>
</dbReference>
<gene>
    <name evidence="1" type="primary">Acey_s0081.g1488</name>
    <name evidence="1" type="ORF">Y032_0081g1488</name>
</gene>
<keyword evidence="2" id="KW-1185">Reference proteome</keyword>
<comment type="caution">
    <text evidence="1">The sequence shown here is derived from an EMBL/GenBank/DDBJ whole genome shotgun (WGS) entry which is preliminary data.</text>
</comment>
<proteinExistence type="predicted"/>
<organism evidence="1 2">
    <name type="scientific">Ancylostoma ceylanicum</name>
    <dbReference type="NCBI Taxonomy" id="53326"/>
    <lineage>
        <taxon>Eukaryota</taxon>
        <taxon>Metazoa</taxon>
        <taxon>Ecdysozoa</taxon>
        <taxon>Nematoda</taxon>
        <taxon>Chromadorea</taxon>
        <taxon>Rhabditida</taxon>
        <taxon>Rhabditina</taxon>
        <taxon>Rhabditomorpha</taxon>
        <taxon>Strongyloidea</taxon>
        <taxon>Ancylostomatidae</taxon>
        <taxon>Ancylostomatinae</taxon>
        <taxon>Ancylostoma</taxon>
    </lineage>
</organism>
<reference evidence="2" key="1">
    <citation type="journal article" date="2015" name="Nat. Genet.">
        <title>The genome and transcriptome of the zoonotic hookworm Ancylostoma ceylanicum identify infection-specific gene families.</title>
        <authorList>
            <person name="Schwarz E.M."/>
            <person name="Hu Y."/>
            <person name="Antoshechkin I."/>
            <person name="Miller M.M."/>
            <person name="Sternberg P.W."/>
            <person name="Aroian R.V."/>
        </authorList>
    </citation>
    <scope>NUCLEOTIDE SEQUENCE</scope>
    <source>
        <strain evidence="2">HY135</strain>
    </source>
</reference>
<evidence type="ECO:0000313" key="2">
    <source>
        <dbReference type="Proteomes" id="UP000024635"/>
    </source>
</evidence>
<dbReference type="Proteomes" id="UP000024635">
    <property type="component" value="Unassembled WGS sequence"/>
</dbReference>
<dbReference type="OrthoDB" id="5834718at2759"/>
<accession>A0A016TSB8</accession>
<sequence>MAPGETMADLEQFGSKEELRDHLGDLIHALRSHNPCTHSLESFFRCEVASVFSSRFCVDWYLSAGWIFAVKGEMPVGENAITGILIGWTRKYRNGRDADKGKRECPL</sequence>
<evidence type="ECO:0000313" key="1">
    <source>
        <dbReference type="EMBL" id="EYC05636.1"/>
    </source>
</evidence>
<dbReference type="AlphaFoldDB" id="A0A016TSB8"/>
<name>A0A016TSB8_9BILA</name>